<keyword evidence="5" id="KW-0732">Signal</keyword>
<evidence type="ECO:0000256" key="4">
    <source>
        <dbReference type="SAM" id="Coils"/>
    </source>
</evidence>
<evidence type="ECO:0000256" key="5">
    <source>
        <dbReference type="SAM" id="SignalP"/>
    </source>
</evidence>
<sequence length="382" mass="41348">MKKKWLKGLLPFGVIAFGMAGMTAITATAQKAEEDAVVDTRPKVSVEAISAQNYQVVITAYGEVEPLESTSLSAQVSGEVVSWHPNFVPGGLIKRGETLFSIEKDTYQAALYSAQATLSQAKAALIEEQARADAAKEEAKQIPAARVTDLYLRKPQLLTAQANVKSAEAQLKIAQRDLDNCEVKAPYDALVVSRSLGVGQFVSTGAQVAQLYNVEYAEITLPIAGFDTAFLPDEVTGVRANVVSKGIQTIRRDGVIARDLGVVDTATRMGQVVARVADPYGLKTGAPKLKFGSFAEVNFIGKTLENVFKLPQELVTNQTVWVVDGEQKLEPRNVAVLREEGQFYLVSDGLQNNDRIVTTLPEYPQKGMEVKLEDGTEPTASL</sequence>
<reference evidence="8" key="1">
    <citation type="submission" date="2023-01" db="EMBL/GenBank/DDBJ databases">
        <title>Complete genome sequence of Planctobacterium marinum strain Dej080120_11.</title>
        <authorList>
            <person name="Ueki S."/>
            <person name="Maruyama F."/>
        </authorList>
    </citation>
    <scope>NUCLEOTIDE SEQUENCE</scope>
    <source>
        <strain evidence="8">Dej080120_11</strain>
    </source>
</reference>
<protein>
    <submittedName>
        <fullName evidence="8">Membrane protein</fullName>
    </submittedName>
</protein>
<dbReference type="Pfam" id="PF25917">
    <property type="entry name" value="BSH_RND"/>
    <property type="match status" value="1"/>
</dbReference>
<evidence type="ECO:0000313" key="8">
    <source>
        <dbReference type="EMBL" id="BDX08159.1"/>
    </source>
</evidence>
<dbReference type="Gene3D" id="2.40.30.170">
    <property type="match status" value="1"/>
</dbReference>
<evidence type="ECO:0000256" key="2">
    <source>
        <dbReference type="ARBA" id="ARBA00009477"/>
    </source>
</evidence>
<keyword evidence="4" id="KW-0175">Coiled coil</keyword>
<dbReference type="KEGG" id="pmaw:MACH26_36800"/>
<dbReference type="Gene3D" id="2.40.50.100">
    <property type="match status" value="1"/>
</dbReference>
<dbReference type="NCBIfam" id="TIGR01730">
    <property type="entry name" value="RND_mfp"/>
    <property type="match status" value="1"/>
</dbReference>
<dbReference type="InterPro" id="IPR006143">
    <property type="entry name" value="RND_pump_MFP"/>
</dbReference>
<dbReference type="GO" id="GO:1990281">
    <property type="term" value="C:efflux pump complex"/>
    <property type="evidence" value="ECO:0007669"/>
    <property type="project" value="TreeGrafter"/>
</dbReference>
<dbReference type="Gene3D" id="1.10.287.470">
    <property type="entry name" value="Helix hairpin bin"/>
    <property type="match status" value="1"/>
</dbReference>
<dbReference type="AlphaFoldDB" id="A0AA48HUD4"/>
<feature type="signal peptide" evidence="5">
    <location>
        <begin position="1"/>
        <end position="20"/>
    </location>
</feature>
<proteinExistence type="inferred from homology"/>
<keyword evidence="3" id="KW-0813">Transport</keyword>
<evidence type="ECO:0000313" key="9">
    <source>
        <dbReference type="Proteomes" id="UP001333710"/>
    </source>
</evidence>
<evidence type="ECO:0000259" key="6">
    <source>
        <dbReference type="Pfam" id="PF25917"/>
    </source>
</evidence>
<dbReference type="Proteomes" id="UP001333710">
    <property type="component" value="Chromosome"/>
</dbReference>
<evidence type="ECO:0000256" key="3">
    <source>
        <dbReference type="ARBA" id="ARBA00022448"/>
    </source>
</evidence>
<name>A0AA48HUD4_9ALTE</name>
<dbReference type="PANTHER" id="PTHR30469">
    <property type="entry name" value="MULTIDRUG RESISTANCE PROTEIN MDTA"/>
    <property type="match status" value="1"/>
</dbReference>
<dbReference type="PANTHER" id="PTHR30469:SF12">
    <property type="entry name" value="MULTIDRUG RESISTANCE PROTEIN MDTA"/>
    <property type="match status" value="1"/>
</dbReference>
<feature type="domain" description="Multidrug resistance protein MdtA-like C-terminal permuted SH3" evidence="7">
    <location>
        <begin position="315"/>
        <end position="358"/>
    </location>
</feature>
<feature type="coiled-coil region" evidence="4">
    <location>
        <begin position="118"/>
        <end position="184"/>
    </location>
</feature>
<keyword evidence="9" id="KW-1185">Reference proteome</keyword>
<dbReference type="GO" id="GO:0015562">
    <property type="term" value="F:efflux transmembrane transporter activity"/>
    <property type="evidence" value="ECO:0007669"/>
    <property type="project" value="TreeGrafter"/>
</dbReference>
<feature type="chain" id="PRO_5041402731" evidence="5">
    <location>
        <begin position="21"/>
        <end position="382"/>
    </location>
</feature>
<accession>A0AA48HUD4</accession>
<gene>
    <name evidence="8" type="ORF">MACH26_36800</name>
</gene>
<dbReference type="EMBL" id="AP027272">
    <property type="protein sequence ID" value="BDX08159.1"/>
    <property type="molecule type" value="Genomic_DNA"/>
</dbReference>
<organism evidence="8 9">
    <name type="scientific">Planctobacterium marinum</name>
    <dbReference type="NCBI Taxonomy" id="1631968"/>
    <lineage>
        <taxon>Bacteria</taxon>
        <taxon>Pseudomonadati</taxon>
        <taxon>Pseudomonadota</taxon>
        <taxon>Gammaproteobacteria</taxon>
        <taxon>Alteromonadales</taxon>
        <taxon>Alteromonadaceae</taxon>
        <taxon>Planctobacterium</taxon>
    </lineage>
</organism>
<dbReference type="InterPro" id="IPR058627">
    <property type="entry name" value="MdtA-like_C"/>
</dbReference>
<dbReference type="Pfam" id="PF25967">
    <property type="entry name" value="RND-MFP_C"/>
    <property type="match status" value="1"/>
</dbReference>
<dbReference type="RefSeq" id="WP_338294238.1">
    <property type="nucleotide sequence ID" value="NZ_AP027272.1"/>
</dbReference>
<comment type="similarity">
    <text evidence="2">Belongs to the membrane fusion protein (MFP) (TC 8.A.1) family.</text>
</comment>
<feature type="domain" description="Multidrug resistance protein MdtA-like barrel-sandwich hybrid" evidence="6">
    <location>
        <begin position="71"/>
        <end position="208"/>
    </location>
</feature>
<dbReference type="SUPFAM" id="SSF111369">
    <property type="entry name" value="HlyD-like secretion proteins"/>
    <property type="match status" value="1"/>
</dbReference>
<evidence type="ECO:0000259" key="7">
    <source>
        <dbReference type="Pfam" id="PF25967"/>
    </source>
</evidence>
<dbReference type="Gene3D" id="2.40.420.20">
    <property type="match status" value="1"/>
</dbReference>
<evidence type="ECO:0000256" key="1">
    <source>
        <dbReference type="ARBA" id="ARBA00004196"/>
    </source>
</evidence>
<dbReference type="InterPro" id="IPR058625">
    <property type="entry name" value="MdtA-like_BSH"/>
</dbReference>
<comment type="subcellular location">
    <subcellularLocation>
        <location evidence="1">Cell envelope</location>
    </subcellularLocation>
</comment>